<feature type="domain" description="ABC transmembrane type-1" evidence="9">
    <location>
        <begin position="18"/>
        <end position="295"/>
    </location>
</feature>
<dbReference type="GO" id="GO:0015833">
    <property type="term" value="P:peptide transport"/>
    <property type="evidence" value="ECO:0007669"/>
    <property type="project" value="InterPro"/>
</dbReference>
<keyword evidence="4 10" id="KW-0067">ATP-binding</keyword>
<dbReference type="SUPFAM" id="SSF52540">
    <property type="entry name" value="P-loop containing nucleoside triphosphate hydrolases"/>
    <property type="match status" value="1"/>
</dbReference>
<dbReference type="InterPro" id="IPR003439">
    <property type="entry name" value="ABC_transporter-like_ATP-bd"/>
</dbReference>
<dbReference type="Pfam" id="PF00005">
    <property type="entry name" value="ABC_tran"/>
    <property type="match status" value="1"/>
</dbReference>
<dbReference type="Gene3D" id="1.20.1560.10">
    <property type="entry name" value="ABC transporter type 1, transmembrane domain"/>
    <property type="match status" value="1"/>
</dbReference>
<feature type="transmembrane region" description="Helical" evidence="7">
    <location>
        <begin position="54"/>
        <end position="75"/>
    </location>
</feature>
<organism evidence="10 11">
    <name type="scientific">Thalassospira xiamenensis</name>
    <dbReference type="NCBI Taxonomy" id="220697"/>
    <lineage>
        <taxon>Bacteria</taxon>
        <taxon>Pseudomonadati</taxon>
        <taxon>Pseudomonadota</taxon>
        <taxon>Alphaproteobacteria</taxon>
        <taxon>Rhodospirillales</taxon>
        <taxon>Thalassospiraceae</taxon>
        <taxon>Thalassospira</taxon>
    </lineage>
</organism>
<dbReference type="PANTHER" id="PTHR24221">
    <property type="entry name" value="ATP-BINDING CASSETTE SUB-FAMILY B"/>
    <property type="match status" value="1"/>
</dbReference>
<evidence type="ECO:0000313" key="11">
    <source>
        <dbReference type="Proteomes" id="UP000219068"/>
    </source>
</evidence>
<evidence type="ECO:0000256" key="7">
    <source>
        <dbReference type="SAM" id="Phobius"/>
    </source>
</evidence>
<name>A0A285TWX4_9PROT</name>
<evidence type="ECO:0000256" key="5">
    <source>
        <dbReference type="ARBA" id="ARBA00022989"/>
    </source>
</evidence>
<dbReference type="GO" id="GO:0005886">
    <property type="term" value="C:plasma membrane"/>
    <property type="evidence" value="ECO:0007669"/>
    <property type="project" value="UniProtKB-SubCell"/>
</dbReference>
<evidence type="ECO:0000259" key="9">
    <source>
        <dbReference type="PROSITE" id="PS50929"/>
    </source>
</evidence>
<evidence type="ECO:0000256" key="3">
    <source>
        <dbReference type="ARBA" id="ARBA00022741"/>
    </source>
</evidence>
<dbReference type="GO" id="GO:0005524">
    <property type="term" value="F:ATP binding"/>
    <property type="evidence" value="ECO:0007669"/>
    <property type="project" value="UniProtKB-KW"/>
</dbReference>
<keyword evidence="3" id="KW-0547">Nucleotide-binding</keyword>
<feature type="transmembrane region" description="Helical" evidence="7">
    <location>
        <begin position="241"/>
        <end position="262"/>
    </location>
</feature>
<feature type="domain" description="ABC transporter" evidence="8">
    <location>
        <begin position="331"/>
        <end position="549"/>
    </location>
</feature>
<feature type="transmembrane region" description="Helical" evidence="7">
    <location>
        <begin position="155"/>
        <end position="172"/>
    </location>
</feature>
<dbReference type="PROSITE" id="PS00211">
    <property type="entry name" value="ABC_TRANSPORTER_1"/>
    <property type="match status" value="1"/>
</dbReference>
<dbReference type="PROSITE" id="PS50929">
    <property type="entry name" value="ABC_TM1F"/>
    <property type="match status" value="1"/>
</dbReference>
<dbReference type="InterPro" id="IPR011527">
    <property type="entry name" value="ABC1_TM_dom"/>
</dbReference>
<evidence type="ECO:0000313" key="10">
    <source>
        <dbReference type="EMBL" id="SOC30001.1"/>
    </source>
</evidence>
<keyword evidence="5 7" id="KW-1133">Transmembrane helix</keyword>
<dbReference type="Gene3D" id="3.40.50.300">
    <property type="entry name" value="P-loop containing nucleotide triphosphate hydrolases"/>
    <property type="match status" value="1"/>
</dbReference>
<dbReference type="PANTHER" id="PTHR24221:SF654">
    <property type="entry name" value="ATP-BINDING CASSETTE SUB-FAMILY B MEMBER 6"/>
    <property type="match status" value="1"/>
</dbReference>
<evidence type="ECO:0000259" key="8">
    <source>
        <dbReference type="PROSITE" id="PS50893"/>
    </source>
</evidence>
<dbReference type="SMART" id="SM00382">
    <property type="entry name" value="AAA"/>
    <property type="match status" value="1"/>
</dbReference>
<dbReference type="Proteomes" id="UP000219068">
    <property type="component" value="Unassembled WGS sequence"/>
</dbReference>
<feature type="transmembrane region" description="Helical" evidence="7">
    <location>
        <begin position="274"/>
        <end position="293"/>
    </location>
</feature>
<dbReference type="GO" id="GO:0016887">
    <property type="term" value="F:ATP hydrolysis activity"/>
    <property type="evidence" value="ECO:0007669"/>
    <property type="project" value="InterPro"/>
</dbReference>
<dbReference type="InterPro" id="IPR017871">
    <property type="entry name" value="ABC_transporter-like_CS"/>
</dbReference>
<gene>
    <name evidence="10" type="ORF">SAMN05428964_10837</name>
</gene>
<proteinExistence type="predicted"/>
<dbReference type="SUPFAM" id="SSF90123">
    <property type="entry name" value="ABC transporter transmembrane region"/>
    <property type="match status" value="1"/>
</dbReference>
<protein>
    <submittedName>
        <fullName evidence="10">Putative ATP-binding cassette transporter</fullName>
    </submittedName>
</protein>
<dbReference type="NCBIfam" id="TIGR01194">
    <property type="entry name" value="cyc_pep_trnsptr"/>
    <property type="match status" value="1"/>
</dbReference>
<keyword evidence="6 7" id="KW-0472">Membrane</keyword>
<reference evidence="10 11" key="1">
    <citation type="submission" date="2017-08" db="EMBL/GenBank/DDBJ databases">
        <authorList>
            <person name="de Groot N.N."/>
        </authorList>
    </citation>
    <scope>NUCLEOTIDE SEQUENCE [LARGE SCALE GENOMIC DNA]</scope>
    <source>
        <strain evidence="10 11">USBA 78</strain>
    </source>
</reference>
<dbReference type="InterPro" id="IPR036640">
    <property type="entry name" value="ABC1_TM_sf"/>
</dbReference>
<evidence type="ECO:0000256" key="1">
    <source>
        <dbReference type="ARBA" id="ARBA00004651"/>
    </source>
</evidence>
<keyword evidence="2 7" id="KW-0812">Transmembrane</keyword>
<evidence type="ECO:0000256" key="4">
    <source>
        <dbReference type="ARBA" id="ARBA00022840"/>
    </source>
</evidence>
<dbReference type="CDD" id="cd03228">
    <property type="entry name" value="ABCC_MRP_Like"/>
    <property type="match status" value="1"/>
</dbReference>
<accession>A0A285TWX4</accession>
<dbReference type="PROSITE" id="PS50893">
    <property type="entry name" value="ABC_TRANSPORTER_2"/>
    <property type="match status" value="1"/>
</dbReference>
<dbReference type="GO" id="GO:0140359">
    <property type="term" value="F:ABC-type transporter activity"/>
    <property type="evidence" value="ECO:0007669"/>
    <property type="project" value="InterPro"/>
</dbReference>
<sequence>MKLLELLSWGDNRLMARLAFAGALSGAGSAVLLGLVNTAAEGIADNGVDRVDWLLAGGFIALAVVYFLAEVFLLANISTQIEQGIDKVRRKLLDQIAHADFAQLETFGQARLFDSITQSTQVISQNSHMIGMSFRSLLLVVAVMCYVFWLSTLAFFLIVLVIGAGIVIYLRMGKELGMWFGKLHHAENALFGKIADLFSGIREVRMWSSRSSTLFNAFSANSLQKEQITAQTHSLMFRQMIMGMTAFYVLLAVIVFIVPVYADNFGSTISKVSTAVLFMIGPISTVVQAMAVLGSAEQAAARMVTLSQDLRAIAEPVEENGTRLPDTFSNIAFEDVCFTYPNRDPRHGFMLGPISLSVKKGELIFITGGNGAGKSTLIKLLTALYRPVSGAIRFDDIQLGAQTIASFRDKIATVFSDFHLFSELHGSAEIDPDEATHWLNLFELSHVTGIRDGKFVSTALSAGQRKRLGLITALLEHRPILVLDEWAADQDPYFRKKFYYEILPQIKARGITIIAVTHDDHYFDAADRRLHLEAGTLHELDRNDPRGRI</sequence>
<dbReference type="GO" id="GO:0034040">
    <property type="term" value="F:ATPase-coupled lipid transmembrane transporter activity"/>
    <property type="evidence" value="ECO:0007669"/>
    <property type="project" value="TreeGrafter"/>
</dbReference>
<dbReference type="RefSeq" id="WP_097053443.1">
    <property type="nucleotide sequence ID" value="NZ_OBMM01000008.1"/>
</dbReference>
<dbReference type="AlphaFoldDB" id="A0A285TWX4"/>
<dbReference type="InterPro" id="IPR005898">
    <property type="entry name" value="Cyc_pep_transpt_SyrD/YojI"/>
</dbReference>
<dbReference type="GO" id="GO:1904680">
    <property type="term" value="F:peptide transmembrane transporter activity"/>
    <property type="evidence" value="ECO:0007669"/>
    <property type="project" value="InterPro"/>
</dbReference>
<dbReference type="EMBL" id="OBMM01000008">
    <property type="protein sequence ID" value="SOC30001.1"/>
    <property type="molecule type" value="Genomic_DNA"/>
</dbReference>
<dbReference type="InterPro" id="IPR003593">
    <property type="entry name" value="AAA+_ATPase"/>
</dbReference>
<dbReference type="InterPro" id="IPR027417">
    <property type="entry name" value="P-loop_NTPase"/>
</dbReference>
<dbReference type="InterPro" id="IPR039421">
    <property type="entry name" value="Type_1_exporter"/>
</dbReference>
<evidence type="ECO:0000256" key="2">
    <source>
        <dbReference type="ARBA" id="ARBA00022692"/>
    </source>
</evidence>
<comment type="subcellular location">
    <subcellularLocation>
        <location evidence="1">Cell membrane</location>
        <topology evidence="1">Multi-pass membrane protein</topology>
    </subcellularLocation>
</comment>
<evidence type="ECO:0000256" key="6">
    <source>
        <dbReference type="ARBA" id="ARBA00023136"/>
    </source>
</evidence>